<evidence type="ECO:0000256" key="2">
    <source>
        <dbReference type="ARBA" id="ARBA00023125"/>
    </source>
</evidence>
<dbReference type="InterPro" id="IPR040701">
    <property type="entry name" value="Bact_RF_family2"/>
</dbReference>
<evidence type="ECO:0000256" key="3">
    <source>
        <dbReference type="ARBA" id="ARBA00023163"/>
    </source>
</evidence>
<organism evidence="7 8">
    <name type="scientific">Mycolicibacterium litorale</name>
    <dbReference type="NCBI Taxonomy" id="758802"/>
    <lineage>
        <taxon>Bacteria</taxon>
        <taxon>Bacillati</taxon>
        <taxon>Actinomycetota</taxon>
        <taxon>Actinomycetes</taxon>
        <taxon>Mycobacteriales</taxon>
        <taxon>Mycobacteriaceae</taxon>
        <taxon>Mycolicibacterium</taxon>
    </lineage>
</organism>
<dbReference type="GO" id="GO:0000976">
    <property type="term" value="F:transcription cis-regulatory region binding"/>
    <property type="evidence" value="ECO:0007669"/>
    <property type="project" value="TreeGrafter"/>
</dbReference>
<reference evidence="7 8" key="1">
    <citation type="journal article" date="2019" name="Emerg. Microbes Infect.">
        <title>Comprehensive subspecies identification of 175 nontuberculous mycobacteria species based on 7547 genomic profiles.</title>
        <authorList>
            <person name="Matsumoto Y."/>
            <person name="Kinjo T."/>
            <person name="Motooka D."/>
            <person name="Nabeya D."/>
            <person name="Jung N."/>
            <person name="Uechi K."/>
            <person name="Horii T."/>
            <person name="Iida T."/>
            <person name="Fujita J."/>
            <person name="Nakamura S."/>
        </authorList>
    </citation>
    <scope>NUCLEOTIDE SEQUENCE [LARGE SCALE GENOMIC DNA]</scope>
    <source>
        <strain evidence="7 8">JCM 17423</strain>
    </source>
</reference>
<dbReference type="PANTHER" id="PTHR30055:SF234">
    <property type="entry name" value="HTH-TYPE TRANSCRIPTIONAL REGULATOR BETI"/>
    <property type="match status" value="1"/>
</dbReference>
<dbReference type="Gene3D" id="1.10.357.10">
    <property type="entry name" value="Tetracycline Repressor, domain 2"/>
    <property type="match status" value="1"/>
</dbReference>
<evidence type="ECO:0000259" key="6">
    <source>
        <dbReference type="PROSITE" id="PS50977"/>
    </source>
</evidence>
<sequence>MGEEVKRGYRSSLRKAQAQETRRAVVDAAARLFIEKGYGATTIDAVADAAGVSRKTVFTSVGGKIDLLTLAVDWAVAGDDADVPLSGRDEILRALAAEDPAEILRGCVRVMAGVNERVGELFRTLEVAAGIDSEAQALLTTVRAQRLADARTVARRLRAVGMLPGRRAYDEAVDLIFLATDPHPYDVLVRQRGWSAARYARWLADSLIEQLGATRAVCPTGLRALKVRCIRSGWRTMQSERFRTLAESEGPYASVYFDDSHDTEDAAAQRDLKWRAVRDELESQNAQRELIEVLENAILDASPAVGRSGRGLVAAADGVLLNEHLIRPIETPVVRVSSLPYLVPVVEHGALHSTYVIVAVDHAGADVEVHRDRKVESATVDGGGHPIHKADSAETPGYGDPQRRTMEAGRKNLRAVAERLATLVDELSPEVIFVVGEVQSRADLMPTLEDRVTERVVELEVGARNSGFSDEDLHHAVDQEFLRRRLAAIEHAAEQFSQAIGQGSGLATQGLGGVCAALRAGAVETLIIGDIGDATVVAGEDLMTVAPNENVLSELGSAPSQTLRADEALPVVAIRTGAALIRTDERITPDDGIAAVLRYALP</sequence>
<gene>
    <name evidence="7" type="ORF">MLIT_15840</name>
</gene>
<dbReference type="PROSITE" id="PS50977">
    <property type="entry name" value="HTH_TETR_2"/>
    <property type="match status" value="1"/>
</dbReference>
<protein>
    <recommendedName>
        <fullName evidence="6">HTH tetR-type domain-containing protein</fullName>
    </recommendedName>
</protein>
<dbReference type="SUPFAM" id="SSF46689">
    <property type="entry name" value="Homeodomain-like"/>
    <property type="match status" value="1"/>
</dbReference>
<dbReference type="AlphaFoldDB" id="A0AAD1II15"/>
<evidence type="ECO:0000256" key="5">
    <source>
        <dbReference type="SAM" id="MobiDB-lite"/>
    </source>
</evidence>
<dbReference type="InterPro" id="IPR029064">
    <property type="entry name" value="Ribosomal_eL30-like_sf"/>
</dbReference>
<feature type="region of interest" description="Disordered" evidence="5">
    <location>
        <begin position="377"/>
        <end position="401"/>
    </location>
</feature>
<dbReference type="Pfam" id="PF00440">
    <property type="entry name" value="TetR_N"/>
    <property type="match status" value="1"/>
</dbReference>
<dbReference type="GO" id="GO:0003700">
    <property type="term" value="F:DNA-binding transcription factor activity"/>
    <property type="evidence" value="ECO:0007669"/>
    <property type="project" value="TreeGrafter"/>
</dbReference>
<feature type="DNA-binding region" description="H-T-H motif" evidence="4">
    <location>
        <begin position="42"/>
        <end position="61"/>
    </location>
</feature>
<evidence type="ECO:0000256" key="4">
    <source>
        <dbReference type="PROSITE-ProRule" id="PRU00335"/>
    </source>
</evidence>
<dbReference type="Pfam" id="PF18844">
    <property type="entry name" value="baeRF_family2"/>
    <property type="match status" value="1"/>
</dbReference>
<dbReference type="InterPro" id="IPR009057">
    <property type="entry name" value="Homeodomain-like_sf"/>
</dbReference>
<keyword evidence="1" id="KW-0805">Transcription regulation</keyword>
<keyword evidence="2 4" id="KW-0238">DNA-binding</keyword>
<dbReference type="Proteomes" id="UP000466607">
    <property type="component" value="Chromosome"/>
</dbReference>
<keyword evidence="3" id="KW-0804">Transcription</keyword>
<evidence type="ECO:0000313" key="8">
    <source>
        <dbReference type="Proteomes" id="UP000466607"/>
    </source>
</evidence>
<dbReference type="InterPro" id="IPR050109">
    <property type="entry name" value="HTH-type_TetR-like_transc_reg"/>
</dbReference>
<dbReference type="PRINTS" id="PR00455">
    <property type="entry name" value="HTHTETR"/>
</dbReference>
<evidence type="ECO:0000256" key="1">
    <source>
        <dbReference type="ARBA" id="ARBA00023015"/>
    </source>
</evidence>
<accession>A0AAD1II15</accession>
<name>A0AAD1II15_9MYCO</name>
<dbReference type="Gene3D" id="3.30.1330.30">
    <property type="match status" value="1"/>
</dbReference>
<evidence type="ECO:0000313" key="7">
    <source>
        <dbReference type="EMBL" id="BBY15992.1"/>
    </source>
</evidence>
<proteinExistence type="predicted"/>
<keyword evidence="8" id="KW-1185">Reference proteome</keyword>
<dbReference type="PANTHER" id="PTHR30055">
    <property type="entry name" value="HTH-TYPE TRANSCRIPTIONAL REGULATOR RUTR"/>
    <property type="match status" value="1"/>
</dbReference>
<dbReference type="EMBL" id="AP022586">
    <property type="protein sequence ID" value="BBY15992.1"/>
    <property type="molecule type" value="Genomic_DNA"/>
</dbReference>
<dbReference type="InterPro" id="IPR001647">
    <property type="entry name" value="HTH_TetR"/>
</dbReference>
<feature type="domain" description="HTH tetR-type" evidence="6">
    <location>
        <begin position="19"/>
        <end position="79"/>
    </location>
</feature>